<dbReference type="Proteomes" id="UP000324233">
    <property type="component" value="Chromosome"/>
</dbReference>
<dbReference type="SUPFAM" id="SSF49299">
    <property type="entry name" value="PKD domain"/>
    <property type="match status" value="1"/>
</dbReference>
<dbReference type="InterPro" id="IPR044016">
    <property type="entry name" value="Big_13"/>
</dbReference>
<dbReference type="AlphaFoldDB" id="A0A5B9W366"/>
<name>A0A5B9W366_9BACT</name>
<gene>
    <name evidence="3" type="ORF">OJF2_32380</name>
</gene>
<evidence type="ECO:0000256" key="1">
    <source>
        <dbReference type="SAM" id="MobiDB-lite"/>
    </source>
</evidence>
<dbReference type="InterPro" id="IPR013783">
    <property type="entry name" value="Ig-like_fold"/>
</dbReference>
<evidence type="ECO:0000259" key="2">
    <source>
        <dbReference type="Pfam" id="PF19077"/>
    </source>
</evidence>
<dbReference type="EMBL" id="CP042997">
    <property type="protein sequence ID" value="QEH34697.1"/>
    <property type="molecule type" value="Genomic_DNA"/>
</dbReference>
<feature type="compositionally biased region" description="Low complexity" evidence="1">
    <location>
        <begin position="457"/>
        <end position="470"/>
    </location>
</feature>
<reference evidence="3 4" key="1">
    <citation type="submission" date="2019-08" db="EMBL/GenBank/DDBJ databases">
        <title>Deep-cultivation of Planctomycetes and their phenomic and genomic characterization uncovers novel biology.</title>
        <authorList>
            <person name="Wiegand S."/>
            <person name="Jogler M."/>
            <person name="Boedeker C."/>
            <person name="Pinto D."/>
            <person name="Vollmers J."/>
            <person name="Rivas-Marin E."/>
            <person name="Kohn T."/>
            <person name="Peeters S.H."/>
            <person name="Heuer A."/>
            <person name="Rast P."/>
            <person name="Oberbeckmann S."/>
            <person name="Bunk B."/>
            <person name="Jeske O."/>
            <person name="Meyerdierks A."/>
            <person name="Storesund J.E."/>
            <person name="Kallscheuer N."/>
            <person name="Luecker S."/>
            <person name="Lage O.M."/>
            <person name="Pohl T."/>
            <person name="Merkel B.J."/>
            <person name="Hornburger P."/>
            <person name="Mueller R.-W."/>
            <person name="Bruemmer F."/>
            <person name="Labrenz M."/>
            <person name="Spormann A.M."/>
            <person name="Op den Camp H."/>
            <person name="Overmann J."/>
            <person name="Amann R."/>
            <person name="Jetten M.S.M."/>
            <person name="Mascher T."/>
            <person name="Medema M.H."/>
            <person name="Devos D.P."/>
            <person name="Kaster A.-K."/>
            <person name="Ovreas L."/>
            <person name="Rohde M."/>
            <person name="Galperin M.Y."/>
            <person name="Jogler C."/>
        </authorList>
    </citation>
    <scope>NUCLEOTIDE SEQUENCE [LARGE SCALE GENOMIC DNA]</scope>
    <source>
        <strain evidence="3 4">OJF2</strain>
    </source>
</reference>
<feature type="region of interest" description="Disordered" evidence="1">
    <location>
        <begin position="437"/>
        <end position="470"/>
    </location>
</feature>
<feature type="domain" description="Bacterial Ig-like" evidence="2">
    <location>
        <begin position="345"/>
        <end position="420"/>
    </location>
</feature>
<proteinExistence type="predicted"/>
<sequence>MRPRGDVLESRSLLTLTPIAAAVNLVAGPPATVRIGSFLDSNSAVAGDFQAVIDWGDGHSSAGVVQATPTAGRFDVMGSNSYASAKTYPVKIQVTKYPGEATEIDSEAFVAAPAVALSPVATVANFTAGMLPADPVSIGSFTSTNATAKPTDFTATIAWGDGNSSAANVSGTSTPGLFLVRGANLYSKAGNYPVSVTVQDASGNRTTILSTAVVGPPTSLHASGMVAQFTAGVSPSATVPALVGGFTSSDLTAQASAFAASIDWGDGTSSAGTVAASPDTPGLFLVSGTNAYATAGPYPIKIAVSGPGGVSLVINSQATVTAAPAPVFSGGLANLIVNGPFAPSGYTNTNRPTFAGDATPFAIVNVYARNLKYDAQIPLGQAVADSGGRWTLVSTPLARGAYSVTATSTIPKGTTSTPSVLSNADGSQVVHVAMQPAAAKGHRPARTHPARSRAARARPTLPARPGMRRA</sequence>
<dbReference type="Pfam" id="PF19077">
    <property type="entry name" value="Big_13"/>
    <property type="match status" value="1"/>
</dbReference>
<dbReference type="InterPro" id="IPR035986">
    <property type="entry name" value="PKD_dom_sf"/>
</dbReference>
<keyword evidence="4" id="KW-1185">Reference proteome</keyword>
<dbReference type="Gene3D" id="2.60.40.10">
    <property type="entry name" value="Immunoglobulins"/>
    <property type="match status" value="2"/>
</dbReference>
<accession>A0A5B9W366</accession>
<protein>
    <recommendedName>
        <fullName evidence="2">Bacterial Ig-like domain-containing protein</fullName>
    </recommendedName>
</protein>
<evidence type="ECO:0000313" key="3">
    <source>
        <dbReference type="EMBL" id="QEH34697.1"/>
    </source>
</evidence>
<feature type="compositionally biased region" description="Basic residues" evidence="1">
    <location>
        <begin position="440"/>
        <end position="456"/>
    </location>
</feature>
<dbReference type="KEGG" id="agv:OJF2_32380"/>
<evidence type="ECO:0000313" key="4">
    <source>
        <dbReference type="Proteomes" id="UP000324233"/>
    </source>
</evidence>
<organism evidence="3 4">
    <name type="scientific">Aquisphaera giovannonii</name>
    <dbReference type="NCBI Taxonomy" id="406548"/>
    <lineage>
        <taxon>Bacteria</taxon>
        <taxon>Pseudomonadati</taxon>
        <taxon>Planctomycetota</taxon>
        <taxon>Planctomycetia</taxon>
        <taxon>Isosphaerales</taxon>
        <taxon>Isosphaeraceae</taxon>
        <taxon>Aquisphaera</taxon>
    </lineage>
</organism>